<comment type="caution">
    <text evidence="1">The sequence shown here is derived from an EMBL/GenBank/DDBJ whole genome shotgun (WGS) entry which is preliminary data.</text>
</comment>
<evidence type="ECO:0000313" key="2">
    <source>
        <dbReference type="Proteomes" id="UP001279734"/>
    </source>
</evidence>
<dbReference type="EMBL" id="BSYO01000020">
    <property type="protein sequence ID" value="GMH18928.1"/>
    <property type="molecule type" value="Genomic_DNA"/>
</dbReference>
<protein>
    <submittedName>
        <fullName evidence="1">Uncharacterized protein</fullName>
    </submittedName>
</protein>
<evidence type="ECO:0000313" key="1">
    <source>
        <dbReference type="EMBL" id="GMH18928.1"/>
    </source>
</evidence>
<organism evidence="1 2">
    <name type="scientific">Nepenthes gracilis</name>
    <name type="common">Slender pitcher plant</name>
    <dbReference type="NCBI Taxonomy" id="150966"/>
    <lineage>
        <taxon>Eukaryota</taxon>
        <taxon>Viridiplantae</taxon>
        <taxon>Streptophyta</taxon>
        <taxon>Embryophyta</taxon>
        <taxon>Tracheophyta</taxon>
        <taxon>Spermatophyta</taxon>
        <taxon>Magnoliopsida</taxon>
        <taxon>eudicotyledons</taxon>
        <taxon>Gunneridae</taxon>
        <taxon>Pentapetalae</taxon>
        <taxon>Caryophyllales</taxon>
        <taxon>Nepenthaceae</taxon>
        <taxon>Nepenthes</taxon>
    </lineage>
</organism>
<keyword evidence="2" id="KW-1185">Reference proteome</keyword>
<proteinExistence type="predicted"/>
<name>A0AAD3XVI5_NEPGR</name>
<dbReference type="AlphaFoldDB" id="A0AAD3XVI5"/>
<dbReference type="Proteomes" id="UP001279734">
    <property type="component" value="Unassembled WGS sequence"/>
</dbReference>
<gene>
    <name evidence="1" type="ORF">Nepgr_020769</name>
</gene>
<accession>A0AAD3XVI5</accession>
<reference evidence="1" key="1">
    <citation type="submission" date="2023-05" db="EMBL/GenBank/DDBJ databases">
        <title>Nepenthes gracilis genome sequencing.</title>
        <authorList>
            <person name="Fukushima K."/>
        </authorList>
    </citation>
    <scope>NUCLEOTIDE SEQUENCE</scope>
    <source>
        <strain evidence="1">SING2019-196</strain>
    </source>
</reference>
<sequence length="149" mass="15805">MVVGERGGNDGGGMSLEVSMKHFAKRLQFHPANLSVLSTASVLRGASLTMRLLLCSGSLVTLGAEFKRLMVVGERGGNDGGGMRLEVSTKHFAKCLQFHPAKPDCAFYGVGSQGASLTVVFQFFVPGSRRTDKSISLHCRLAVLDTGSS</sequence>